<accession>A0A4Z2F0F1</accession>
<dbReference type="EMBL" id="SRLO01001963">
    <property type="protein sequence ID" value="TNN34433.1"/>
    <property type="molecule type" value="Genomic_DNA"/>
</dbReference>
<proteinExistence type="predicted"/>
<comment type="caution">
    <text evidence="2">The sequence shown here is derived from an EMBL/GenBank/DDBJ whole genome shotgun (WGS) entry which is preliminary data.</text>
</comment>
<feature type="compositionally biased region" description="Polar residues" evidence="1">
    <location>
        <begin position="1"/>
        <end position="12"/>
    </location>
</feature>
<gene>
    <name evidence="2" type="ORF">EYF80_055406</name>
</gene>
<reference evidence="2 3" key="1">
    <citation type="submission" date="2019-03" db="EMBL/GenBank/DDBJ databases">
        <title>First draft genome of Liparis tanakae, snailfish: a comprehensive survey of snailfish specific genes.</title>
        <authorList>
            <person name="Kim W."/>
            <person name="Song I."/>
            <person name="Jeong J.-H."/>
            <person name="Kim D."/>
            <person name="Kim S."/>
            <person name="Ryu S."/>
            <person name="Song J.Y."/>
            <person name="Lee S.K."/>
        </authorList>
    </citation>
    <scope>NUCLEOTIDE SEQUENCE [LARGE SCALE GENOMIC DNA]</scope>
    <source>
        <tissue evidence="2">Muscle</tissue>
    </source>
</reference>
<evidence type="ECO:0000313" key="2">
    <source>
        <dbReference type="EMBL" id="TNN34433.1"/>
    </source>
</evidence>
<evidence type="ECO:0000256" key="1">
    <source>
        <dbReference type="SAM" id="MobiDB-lite"/>
    </source>
</evidence>
<organism evidence="2 3">
    <name type="scientific">Liparis tanakae</name>
    <name type="common">Tanaka's snailfish</name>
    <dbReference type="NCBI Taxonomy" id="230148"/>
    <lineage>
        <taxon>Eukaryota</taxon>
        <taxon>Metazoa</taxon>
        <taxon>Chordata</taxon>
        <taxon>Craniata</taxon>
        <taxon>Vertebrata</taxon>
        <taxon>Euteleostomi</taxon>
        <taxon>Actinopterygii</taxon>
        <taxon>Neopterygii</taxon>
        <taxon>Teleostei</taxon>
        <taxon>Neoteleostei</taxon>
        <taxon>Acanthomorphata</taxon>
        <taxon>Eupercaria</taxon>
        <taxon>Perciformes</taxon>
        <taxon>Cottioidei</taxon>
        <taxon>Cottales</taxon>
        <taxon>Liparidae</taxon>
        <taxon>Liparis</taxon>
    </lineage>
</organism>
<dbReference type="Proteomes" id="UP000314294">
    <property type="component" value="Unassembled WGS sequence"/>
</dbReference>
<feature type="region of interest" description="Disordered" evidence="1">
    <location>
        <begin position="1"/>
        <end position="102"/>
    </location>
</feature>
<feature type="compositionally biased region" description="Basic and acidic residues" evidence="1">
    <location>
        <begin position="57"/>
        <end position="85"/>
    </location>
</feature>
<sequence>MKRPSVSNRSLQSGGGARRQRTSPHLLISSSPHLLVSSPPRRHLPRTVLFPTTERNPAADKGRGKEGRREGGKEGRRGGGEEGRRIGRCLHRSGSAPLTAGS</sequence>
<protein>
    <submittedName>
        <fullName evidence="2">Uncharacterized protein</fullName>
    </submittedName>
</protein>
<dbReference type="AlphaFoldDB" id="A0A4Z2F0F1"/>
<evidence type="ECO:0000313" key="3">
    <source>
        <dbReference type="Proteomes" id="UP000314294"/>
    </source>
</evidence>
<feature type="compositionally biased region" description="Low complexity" evidence="1">
    <location>
        <begin position="23"/>
        <end position="39"/>
    </location>
</feature>
<name>A0A4Z2F0F1_9TELE</name>
<keyword evidence="3" id="KW-1185">Reference proteome</keyword>